<comment type="caution">
    <text evidence="1">The sequence shown here is derived from an EMBL/GenBank/DDBJ whole genome shotgun (WGS) entry which is preliminary data.</text>
</comment>
<dbReference type="EMBL" id="JBHUGS010000001">
    <property type="protein sequence ID" value="MFD1950204.1"/>
    <property type="molecule type" value="Genomic_DNA"/>
</dbReference>
<dbReference type="InterPro" id="IPR008928">
    <property type="entry name" value="6-hairpin_glycosidase_sf"/>
</dbReference>
<proteinExistence type="predicted"/>
<gene>
    <name evidence="1" type="ORF">ACFSGX_05420</name>
</gene>
<dbReference type="InterPro" id="IPR006311">
    <property type="entry name" value="TAT_signal"/>
</dbReference>
<evidence type="ECO:0000313" key="2">
    <source>
        <dbReference type="Proteomes" id="UP001597400"/>
    </source>
</evidence>
<dbReference type="Proteomes" id="UP001597400">
    <property type="component" value="Unassembled WGS sequence"/>
</dbReference>
<reference evidence="2" key="1">
    <citation type="journal article" date="2019" name="Int. J. Syst. Evol. Microbiol.">
        <title>The Global Catalogue of Microorganisms (GCM) 10K type strain sequencing project: providing services to taxonomists for standard genome sequencing and annotation.</title>
        <authorList>
            <consortium name="The Broad Institute Genomics Platform"/>
            <consortium name="The Broad Institute Genome Sequencing Center for Infectious Disease"/>
            <person name="Wu L."/>
            <person name="Ma J."/>
        </authorList>
    </citation>
    <scope>NUCLEOTIDE SEQUENCE [LARGE SCALE GENOMIC DNA]</scope>
    <source>
        <strain evidence="2">CGMCC 1.12702</strain>
    </source>
</reference>
<keyword evidence="2" id="KW-1185">Reference proteome</keyword>
<name>A0ABW4TU32_9SPHN</name>
<dbReference type="RefSeq" id="WP_380928059.1">
    <property type="nucleotide sequence ID" value="NZ_JBHUGS010000001.1"/>
</dbReference>
<accession>A0ABW4TU32</accession>
<dbReference type="PROSITE" id="PS51318">
    <property type="entry name" value="TAT"/>
    <property type="match status" value="1"/>
</dbReference>
<dbReference type="SUPFAM" id="SSF48208">
    <property type="entry name" value="Six-hairpin glycosidases"/>
    <property type="match status" value="1"/>
</dbReference>
<sequence>MKTMIGRRELLVGGGAVVAATAFWPSREAVPRAGRVAGNAAVDGLRRDYAAARDGVLERWWDPQRGTIRPTNGGDPHDRTGMRDPRGVPSFWQMACLENALFNDADLDPAGGSRRRVAEQWRYITAGVPAFTPRVLAGDGRGLTINLSDDAAWQCWYLMHAHMMTGDTRALAWLAEATAATRARFLDRDAGNPTITFGRTPTGRPIATNRYGILYVEDESPDFKYYGRLSSSVEAVLALTELYVYRALGIPAYRECAQASYRWIYEKLRTPPSDDPAAKAEGLYETELCLARSGGTAGDRQAAYLKPVAAFWGKPIRGLDSTYLSSAMAMALLAERLAGLPGTAAADRRAYRTEAVHIANTLPRPNAYGRDVGGRRLIANTRDPWSEAFTGYPFAKEVLSLPGVAPATRAAFADTARHILRSARDVEGRLTADWAGPERNFLTGRSTWEEDYRAQPGNQAGAAQIMTEGQTLAMVQAGVAAAAMAG</sequence>
<protein>
    <submittedName>
        <fullName evidence="1">Uncharacterized protein</fullName>
    </submittedName>
</protein>
<evidence type="ECO:0000313" key="1">
    <source>
        <dbReference type="EMBL" id="MFD1950204.1"/>
    </source>
</evidence>
<organism evidence="1 2">
    <name type="scientific">Sphingomonas arantia</name>
    <dbReference type="NCBI Taxonomy" id="1460676"/>
    <lineage>
        <taxon>Bacteria</taxon>
        <taxon>Pseudomonadati</taxon>
        <taxon>Pseudomonadota</taxon>
        <taxon>Alphaproteobacteria</taxon>
        <taxon>Sphingomonadales</taxon>
        <taxon>Sphingomonadaceae</taxon>
        <taxon>Sphingomonas</taxon>
    </lineage>
</organism>